<name>A0ABU9YWU7_9RHOO</name>
<feature type="signal peptide" evidence="1">
    <location>
        <begin position="1"/>
        <end position="26"/>
    </location>
</feature>
<dbReference type="Proteomes" id="UP001410394">
    <property type="component" value="Unassembled WGS sequence"/>
</dbReference>
<keyword evidence="3" id="KW-1185">Reference proteome</keyword>
<reference evidence="2 3" key="1">
    <citation type="journal article" date="2018" name="Int. J. Syst. Evol. Microbiol.">
        <title>Uliginosibacterium sediminicola sp. nov., isolated from freshwater sediment.</title>
        <authorList>
            <person name="Hwang W.M."/>
            <person name="Kim S.M."/>
            <person name="Kang K."/>
            <person name="Ahn T.Y."/>
        </authorList>
    </citation>
    <scope>NUCLEOTIDE SEQUENCE [LARGE SCALE GENOMIC DNA]</scope>
    <source>
        <strain evidence="2 3">M1-21</strain>
    </source>
</reference>
<comment type="caution">
    <text evidence="2">The sequence shown here is derived from an EMBL/GenBank/DDBJ whole genome shotgun (WGS) entry which is preliminary data.</text>
</comment>
<organism evidence="2 3">
    <name type="scientific">Uliginosibacterium sediminicola</name>
    <dbReference type="NCBI Taxonomy" id="2024550"/>
    <lineage>
        <taxon>Bacteria</taxon>
        <taxon>Pseudomonadati</taxon>
        <taxon>Pseudomonadota</taxon>
        <taxon>Betaproteobacteria</taxon>
        <taxon>Rhodocyclales</taxon>
        <taxon>Zoogloeaceae</taxon>
        <taxon>Uliginosibacterium</taxon>
    </lineage>
</organism>
<accession>A0ABU9YWU7</accession>
<feature type="chain" id="PRO_5045177496" evidence="1">
    <location>
        <begin position="27"/>
        <end position="487"/>
    </location>
</feature>
<sequence length="487" mass="50275">MSHLSRREYLKRLAALAGLGSAAPFALNLAGLGAASAQSAPDYRAIVCLFMFGGNDHNNMIIPYDQAAYDAYAAARSGNRTAGGIAYDRSQLTATKFSPATAQSSSAEFAFCPPMAPLQALFTAGKLAILPNIGPLIAPTNRTSYLANSVALPPKLFSHNDQQAVWQSYAAEGGKAGWGGRMGDLLASSNSSTVFTAISASSNAVFLAGQNIFQYQIGTNGATPVTAVNSSPFGLSGAAGTAARTALSQLVTDSVAAGTLYMESDHADLVKRSIDASGTVSSALATVPTSTAGISLPTALANNSLALQLQVVARLIASRSSLGAKRQVFFVSIGGFDTHDNEITTLEDNANTGALGLHSQVARSMDYFYSAMGSLGLQNNVTLFTASDFGRTLTSNGDGSDHGWGAHHFVLGGAVKGGDMYGTMPAVRLHTTANPNLADAGSGRFIPTTSVDSLAVTLGRWFGVSSADFSLIAPNIANFNNDLGFLA</sequence>
<dbReference type="PROSITE" id="PS51318">
    <property type="entry name" value="TAT"/>
    <property type="match status" value="1"/>
</dbReference>
<proteinExistence type="predicted"/>
<dbReference type="InterPro" id="IPR010869">
    <property type="entry name" value="DUF1501"/>
</dbReference>
<dbReference type="EMBL" id="JBDIVE010000002">
    <property type="protein sequence ID" value="MEN3068188.1"/>
    <property type="molecule type" value="Genomic_DNA"/>
</dbReference>
<dbReference type="RefSeq" id="WP_345918947.1">
    <property type="nucleotide sequence ID" value="NZ_JBDIVE010000002.1"/>
</dbReference>
<dbReference type="InterPro" id="IPR006311">
    <property type="entry name" value="TAT_signal"/>
</dbReference>
<keyword evidence="1" id="KW-0732">Signal</keyword>
<evidence type="ECO:0000313" key="3">
    <source>
        <dbReference type="Proteomes" id="UP001410394"/>
    </source>
</evidence>
<dbReference type="PANTHER" id="PTHR43737:SF1">
    <property type="entry name" value="DUF1501 DOMAIN-CONTAINING PROTEIN"/>
    <property type="match status" value="1"/>
</dbReference>
<gene>
    <name evidence="2" type="ORF">ABDB84_06830</name>
</gene>
<evidence type="ECO:0000313" key="2">
    <source>
        <dbReference type="EMBL" id="MEN3068188.1"/>
    </source>
</evidence>
<protein>
    <submittedName>
        <fullName evidence="2">DUF1501 domain-containing protein</fullName>
    </submittedName>
</protein>
<evidence type="ECO:0000256" key="1">
    <source>
        <dbReference type="SAM" id="SignalP"/>
    </source>
</evidence>
<dbReference type="PANTHER" id="PTHR43737">
    <property type="entry name" value="BLL7424 PROTEIN"/>
    <property type="match status" value="1"/>
</dbReference>
<dbReference type="Pfam" id="PF07394">
    <property type="entry name" value="DUF1501"/>
    <property type="match status" value="1"/>
</dbReference>